<evidence type="ECO:0000256" key="7">
    <source>
        <dbReference type="SAM" id="Phobius"/>
    </source>
</evidence>
<dbReference type="PANTHER" id="PTHR30572">
    <property type="entry name" value="MEMBRANE COMPONENT OF TRANSPORTER-RELATED"/>
    <property type="match status" value="1"/>
</dbReference>
<evidence type="ECO:0000256" key="4">
    <source>
        <dbReference type="ARBA" id="ARBA00022989"/>
    </source>
</evidence>
<organism evidence="9 10">
    <name type="scientific">Acetobacterium tundrae</name>
    <dbReference type="NCBI Taxonomy" id="132932"/>
    <lineage>
        <taxon>Bacteria</taxon>
        <taxon>Bacillati</taxon>
        <taxon>Bacillota</taxon>
        <taxon>Clostridia</taxon>
        <taxon>Eubacteriales</taxon>
        <taxon>Eubacteriaceae</taxon>
        <taxon>Acetobacterium</taxon>
    </lineage>
</organism>
<name>A0ABR6WNJ2_9FIRM</name>
<keyword evidence="4 7" id="KW-1133">Transmembrane helix</keyword>
<evidence type="ECO:0000313" key="9">
    <source>
        <dbReference type="EMBL" id="MBC3797977.1"/>
    </source>
</evidence>
<protein>
    <submittedName>
        <fullName evidence="9">FtsX-like permease family protein</fullName>
    </submittedName>
</protein>
<dbReference type="Pfam" id="PF02687">
    <property type="entry name" value="FtsX"/>
    <property type="match status" value="1"/>
</dbReference>
<reference evidence="9 10" key="1">
    <citation type="journal article" date="2020" name="mSystems">
        <title>Defining Genomic and Predicted Metabolic Features of the Acetobacterium Genus.</title>
        <authorList>
            <person name="Ross D.E."/>
            <person name="Marshall C.W."/>
            <person name="Gulliver D."/>
            <person name="May H.D."/>
            <person name="Norman R.S."/>
        </authorList>
    </citation>
    <scope>NUCLEOTIDE SEQUENCE [LARGE SCALE GENOMIC DNA]</scope>
    <source>
        <strain evidence="9 10">DSM 9173</strain>
    </source>
</reference>
<feature type="transmembrane region" description="Helical" evidence="7">
    <location>
        <begin position="51"/>
        <end position="81"/>
    </location>
</feature>
<evidence type="ECO:0000256" key="5">
    <source>
        <dbReference type="ARBA" id="ARBA00023136"/>
    </source>
</evidence>
<dbReference type="EMBL" id="WJBB01000018">
    <property type="protein sequence ID" value="MBC3797977.1"/>
    <property type="molecule type" value="Genomic_DNA"/>
</dbReference>
<sequence>MFQILLGGIGGVSLLVACIGIVNTMTMSIYERTKEIGIMKVIGASISDIRNMFIFLGSIFSIFNIWQIFITIIGLSVVYGISYRKTAIPVIGMEVLSAGLSLSISLLTANSVAGLSTTSIK</sequence>
<keyword evidence="3 7" id="KW-0812">Transmembrane</keyword>
<keyword evidence="5 7" id="KW-0472">Membrane</keyword>
<gene>
    <name evidence="9" type="ORF">GH807_13080</name>
</gene>
<dbReference type="Proteomes" id="UP000653358">
    <property type="component" value="Unassembled WGS sequence"/>
</dbReference>
<evidence type="ECO:0000313" key="10">
    <source>
        <dbReference type="Proteomes" id="UP000653358"/>
    </source>
</evidence>
<feature type="transmembrane region" description="Helical" evidence="7">
    <location>
        <begin position="87"/>
        <end position="109"/>
    </location>
</feature>
<evidence type="ECO:0000259" key="8">
    <source>
        <dbReference type="Pfam" id="PF02687"/>
    </source>
</evidence>
<dbReference type="PANTHER" id="PTHR30572:SF4">
    <property type="entry name" value="ABC TRANSPORTER PERMEASE YTRF"/>
    <property type="match status" value="1"/>
</dbReference>
<keyword evidence="10" id="KW-1185">Reference proteome</keyword>
<keyword evidence="2" id="KW-1003">Cell membrane</keyword>
<evidence type="ECO:0000256" key="1">
    <source>
        <dbReference type="ARBA" id="ARBA00004651"/>
    </source>
</evidence>
<comment type="subcellular location">
    <subcellularLocation>
        <location evidence="1">Cell membrane</location>
        <topology evidence="1">Multi-pass membrane protein</topology>
    </subcellularLocation>
</comment>
<feature type="transmembrane region" description="Helical" evidence="7">
    <location>
        <begin position="6"/>
        <end position="30"/>
    </location>
</feature>
<evidence type="ECO:0000256" key="6">
    <source>
        <dbReference type="ARBA" id="ARBA00038076"/>
    </source>
</evidence>
<accession>A0ABR6WNJ2</accession>
<comment type="caution">
    <text evidence="9">The sequence shown here is derived from an EMBL/GenBank/DDBJ whole genome shotgun (WGS) entry which is preliminary data.</text>
</comment>
<dbReference type="InterPro" id="IPR050250">
    <property type="entry name" value="Macrolide_Exporter_MacB"/>
</dbReference>
<comment type="similarity">
    <text evidence="6">Belongs to the ABC-4 integral membrane protein family.</text>
</comment>
<dbReference type="InterPro" id="IPR003838">
    <property type="entry name" value="ABC3_permease_C"/>
</dbReference>
<evidence type="ECO:0000256" key="2">
    <source>
        <dbReference type="ARBA" id="ARBA00022475"/>
    </source>
</evidence>
<dbReference type="RefSeq" id="WP_148604312.1">
    <property type="nucleotide sequence ID" value="NZ_RXYB01000013.1"/>
</dbReference>
<proteinExistence type="inferred from homology"/>
<evidence type="ECO:0000256" key="3">
    <source>
        <dbReference type="ARBA" id="ARBA00022692"/>
    </source>
</evidence>
<feature type="domain" description="ABC3 transporter permease C-terminal" evidence="8">
    <location>
        <begin position="9"/>
        <end position="113"/>
    </location>
</feature>